<comment type="caution">
    <text evidence="6">The sequence shown here is derived from an EMBL/GenBank/DDBJ whole genome shotgun (WGS) entry which is preliminary data.</text>
</comment>
<dbReference type="SUPFAM" id="SSF56112">
    <property type="entry name" value="Protein kinase-like (PK-like)"/>
    <property type="match status" value="1"/>
</dbReference>
<dbReference type="SMART" id="SM00220">
    <property type="entry name" value="S_TKc"/>
    <property type="match status" value="1"/>
</dbReference>
<dbReference type="InterPro" id="IPR011009">
    <property type="entry name" value="Kinase-like_dom_sf"/>
</dbReference>
<evidence type="ECO:0000313" key="7">
    <source>
        <dbReference type="Proteomes" id="UP001362999"/>
    </source>
</evidence>
<organism evidence="6 7">
    <name type="scientific">Favolaschia claudopus</name>
    <dbReference type="NCBI Taxonomy" id="2862362"/>
    <lineage>
        <taxon>Eukaryota</taxon>
        <taxon>Fungi</taxon>
        <taxon>Dikarya</taxon>
        <taxon>Basidiomycota</taxon>
        <taxon>Agaricomycotina</taxon>
        <taxon>Agaricomycetes</taxon>
        <taxon>Agaricomycetidae</taxon>
        <taxon>Agaricales</taxon>
        <taxon>Marasmiineae</taxon>
        <taxon>Mycenaceae</taxon>
        <taxon>Favolaschia</taxon>
    </lineage>
</organism>
<name>A0AAV9Z5L8_9AGAR</name>
<dbReference type="InterPro" id="IPR000719">
    <property type="entry name" value="Prot_kinase_dom"/>
</dbReference>
<accession>A0AAV9Z5L8</accession>
<sequence length="280" mass="31745">MWECHASIRVDHVQALVSDMDADHAYTPCEMFFPDVAPGCYDPLTGRWRKPASTAEERVYQTVQHERILKYFNTRDGYLELAFHPDGDLWTYLLDHRPPLGTRIEWAVEIAEGLAHLHSHSIVWADAHFRNVLVTQDHHIVLCDFAFSLSKPGPCHQFTTAPPPIFLAPWGYYGRPATHVDIFGFGVMLFALLANRFPWTTDLLPDADAQSEAAGKHGRRQFDTMDDPYLGTHFGGILEKCFAVSYATGTELLDDMKRVLKTWCSTTHQAMSLAKVCHLT</sequence>
<evidence type="ECO:0000256" key="4">
    <source>
        <dbReference type="ARBA" id="ARBA00022840"/>
    </source>
</evidence>
<dbReference type="InterPro" id="IPR051681">
    <property type="entry name" value="Ser/Thr_Kinases-Pseudokinases"/>
</dbReference>
<dbReference type="AlphaFoldDB" id="A0AAV9Z5L8"/>
<protein>
    <submittedName>
        <fullName evidence="6">Kinase domain-containing protein</fullName>
    </submittedName>
</protein>
<evidence type="ECO:0000256" key="3">
    <source>
        <dbReference type="ARBA" id="ARBA00022777"/>
    </source>
</evidence>
<dbReference type="Proteomes" id="UP001362999">
    <property type="component" value="Unassembled WGS sequence"/>
</dbReference>
<keyword evidence="4" id="KW-0067">ATP-binding</keyword>
<dbReference type="Gene3D" id="1.10.510.10">
    <property type="entry name" value="Transferase(Phosphotransferase) domain 1"/>
    <property type="match status" value="1"/>
</dbReference>
<dbReference type="GO" id="GO:0004674">
    <property type="term" value="F:protein serine/threonine kinase activity"/>
    <property type="evidence" value="ECO:0007669"/>
    <property type="project" value="TreeGrafter"/>
</dbReference>
<evidence type="ECO:0000259" key="5">
    <source>
        <dbReference type="PROSITE" id="PS50011"/>
    </source>
</evidence>
<evidence type="ECO:0000313" key="6">
    <source>
        <dbReference type="EMBL" id="KAK6971601.1"/>
    </source>
</evidence>
<feature type="domain" description="Protein kinase" evidence="5">
    <location>
        <begin position="1"/>
        <end position="271"/>
    </location>
</feature>
<dbReference type="PROSITE" id="PS50011">
    <property type="entry name" value="PROTEIN_KINASE_DOM"/>
    <property type="match status" value="1"/>
</dbReference>
<dbReference type="PANTHER" id="PTHR44329:SF288">
    <property type="entry name" value="MITOGEN-ACTIVATED PROTEIN KINASE KINASE KINASE 20"/>
    <property type="match status" value="1"/>
</dbReference>
<dbReference type="GO" id="GO:0005524">
    <property type="term" value="F:ATP binding"/>
    <property type="evidence" value="ECO:0007669"/>
    <property type="project" value="UniProtKB-KW"/>
</dbReference>
<reference evidence="6 7" key="1">
    <citation type="journal article" date="2024" name="J Genomics">
        <title>Draft genome sequencing and assembly of Favolaschia claudopus CIRM-BRFM 2984 isolated from oak limbs.</title>
        <authorList>
            <person name="Navarro D."/>
            <person name="Drula E."/>
            <person name="Chaduli D."/>
            <person name="Cazenave R."/>
            <person name="Ahrendt S."/>
            <person name="Wang J."/>
            <person name="Lipzen A."/>
            <person name="Daum C."/>
            <person name="Barry K."/>
            <person name="Grigoriev I.V."/>
            <person name="Favel A."/>
            <person name="Rosso M.N."/>
            <person name="Martin F."/>
        </authorList>
    </citation>
    <scope>NUCLEOTIDE SEQUENCE [LARGE SCALE GENOMIC DNA]</scope>
    <source>
        <strain evidence="6 7">CIRM-BRFM 2984</strain>
    </source>
</reference>
<dbReference type="CDD" id="cd00180">
    <property type="entry name" value="PKc"/>
    <property type="match status" value="1"/>
</dbReference>
<keyword evidence="7" id="KW-1185">Reference proteome</keyword>
<keyword evidence="1" id="KW-0808">Transferase</keyword>
<dbReference type="EMBL" id="JAWWNJ010000208">
    <property type="protein sequence ID" value="KAK6971601.1"/>
    <property type="molecule type" value="Genomic_DNA"/>
</dbReference>
<dbReference type="Pfam" id="PF00069">
    <property type="entry name" value="Pkinase"/>
    <property type="match status" value="1"/>
</dbReference>
<evidence type="ECO:0000256" key="2">
    <source>
        <dbReference type="ARBA" id="ARBA00022741"/>
    </source>
</evidence>
<proteinExistence type="predicted"/>
<keyword evidence="2" id="KW-0547">Nucleotide-binding</keyword>
<evidence type="ECO:0000256" key="1">
    <source>
        <dbReference type="ARBA" id="ARBA00022679"/>
    </source>
</evidence>
<keyword evidence="3 6" id="KW-0418">Kinase</keyword>
<gene>
    <name evidence="6" type="ORF">R3P38DRAFT_3141870</name>
</gene>
<dbReference type="PANTHER" id="PTHR44329">
    <property type="entry name" value="SERINE/THREONINE-PROTEIN KINASE TNNI3K-RELATED"/>
    <property type="match status" value="1"/>
</dbReference>